<organism evidence="2 3">
    <name type="scientific">Synaphobranchus kaupii</name>
    <name type="common">Kaup's arrowtooth eel</name>
    <dbReference type="NCBI Taxonomy" id="118154"/>
    <lineage>
        <taxon>Eukaryota</taxon>
        <taxon>Metazoa</taxon>
        <taxon>Chordata</taxon>
        <taxon>Craniata</taxon>
        <taxon>Vertebrata</taxon>
        <taxon>Euteleostomi</taxon>
        <taxon>Actinopterygii</taxon>
        <taxon>Neopterygii</taxon>
        <taxon>Teleostei</taxon>
        <taxon>Anguilliformes</taxon>
        <taxon>Synaphobranchidae</taxon>
        <taxon>Synaphobranchus</taxon>
    </lineage>
</organism>
<comment type="caution">
    <text evidence="2">The sequence shown here is derived from an EMBL/GenBank/DDBJ whole genome shotgun (WGS) entry which is preliminary data.</text>
</comment>
<evidence type="ECO:0000313" key="3">
    <source>
        <dbReference type="Proteomes" id="UP001152622"/>
    </source>
</evidence>
<keyword evidence="3" id="KW-1185">Reference proteome</keyword>
<name>A0A9Q1EI38_SYNKA</name>
<keyword evidence="1" id="KW-0812">Transmembrane</keyword>
<proteinExistence type="predicted"/>
<dbReference type="AlphaFoldDB" id="A0A9Q1EI38"/>
<keyword evidence="1" id="KW-0472">Membrane</keyword>
<reference evidence="2" key="1">
    <citation type="journal article" date="2023" name="Science">
        <title>Genome structures resolve the early diversification of teleost fishes.</title>
        <authorList>
            <person name="Parey E."/>
            <person name="Louis A."/>
            <person name="Montfort J."/>
            <person name="Bouchez O."/>
            <person name="Roques C."/>
            <person name="Iampietro C."/>
            <person name="Lluch J."/>
            <person name="Castinel A."/>
            <person name="Donnadieu C."/>
            <person name="Desvignes T."/>
            <person name="Floi Bucao C."/>
            <person name="Jouanno E."/>
            <person name="Wen M."/>
            <person name="Mejri S."/>
            <person name="Dirks R."/>
            <person name="Jansen H."/>
            <person name="Henkel C."/>
            <person name="Chen W.J."/>
            <person name="Zahm M."/>
            <person name="Cabau C."/>
            <person name="Klopp C."/>
            <person name="Thompson A.W."/>
            <person name="Robinson-Rechavi M."/>
            <person name="Braasch I."/>
            <person name="Lecointre G."/>
            <person name="Bobe J."/>
            <person name="Postlethwait J.H."/>
            <person name="Berthelot C."/>
            <person name="Roest Crollius H."/>
            <person name="Guiguen Y."/>
        </authorList>
    </citation>
    <scope>NUCLEOTIDE SEQUENCE</scope>
    <source>
        <strain evidence="2">WJC10195</strain>
    </source>
</reference>
<keyword evidence="1" id="KW-1133">Transmembrane helix</keyword>
<gene>
    <name evidence="2" type="ORF">SKAU_G00359580</name>
</gene>
<dbReference type="EMBL" id="JAINUF010000017">
    <property type="protein sequence ID" value="KAJ8339172.1"/>
    <property type="molecule type" value="Genomic_DNA"/>
</dbReference>
<feature type="transmembrane region" description="Helical" evidence="1">
    <location>
        <begin position="45"/>
        <end position="64"/>
    </location>
</feature>
<sequence length="71" mass="7824">MKGHPGGVQEEPVIPPPEAQASFHTWTAEPKAWGLVTTDEIRRRYLLLPFPALLTMLATLAPMGDWADNGQ</sequence>
<accession>A0A9Q1EI38</accession>
<evidence type="ECO:0000313" key="2">
    <source>
        <dbReference type="EMBL" id="KAJ8339172.1"/>
    </source>
</evidence>
<dbReference type="Proteomes" id="UP001152622">
    <property type="component" value="Chromosome 17"/>
</dbReference>
<evidence type="ECO:0000256" key="1">
    <source>
        <dbReference type="SAM" id="Phobius"/>
    </source>
</evidence>
<protein>
    <submittedName>
        <fullName evidence="2">Uncharacterized protein</fullName>
    </submittedName>
</protein>